<evidence type="ECO:0000256" key="1">
    <source>
        <dbReference type="SAM" id="MobiDB-lite"/>
    </source>
</evidence>
<feature type="region of interest" description="Disordered" evidence="1">
    <location>
        <begin position="66"/>
        <end position="150"/>
    </location>
</feature>
<name>A0A1I7ZLI8_9BILA</name>
<evidence type="ECO:0000313" key="2">
    <source>
        <dbReference type="Proteomes" id="UP000095287"/>
    </source>
</evidence>
<evidence type="ECO:0000313" key="3">
    <source>
        <dbReference type="WBParaSite" id="L893_g27754.t1"/>
    </source>
</evidence>
<organism evidence="2 3">
    <name type="scientific">Steinernema glaseri</name>
    <dbReference type="NCBI Taxonomy" id="37863"/>
    <lineage>
        <taxon>Eukaryota</taxon>
        <taxon>Metazoa</taxon>
        <taxon>Ecdysozoa</taxon>
        <taxon>Nematoda</taxon>
        <taxon>Chromadorea</taxon>
        <taxon>Rhabditida</taxon>
        <taxon>Tylenchina</taxon>
        <taxon>Panagrolaimomorpha</taxon>
        <taxon>Strongyloidoidea</taxon>
        <taxon>Steinernematidae</taxon>
        <taxon>Steinernema</taxon>
    </lineage>
</organism>
<accession>A0A1I7ZLI8</accession>
<feature type="compositionally biased region" description="Basic and acidic residues" evidence="1">
    <location>
        <begin position="87"/>
        <end position="114"/>
    </location>
</feature>
<dbReference type="WBParaSite" id="L893_g27754.t1">
    <property type="protein sequence ID" value="L893_g27754.t1"/>
    <property type="gene ID" value="L893_g27754"/>
</dbReference>
<reference evidence="3" key="1">
    <citation type="submission" date="2016-11" db="UniProtKB">
        <authorList>
            <consortium name="WormBaseParasite"/>
        </authorList>
    </citation>
    <scope>IDENTIFICATION</scope>
</reference>
<feature type="compositionally biased region" description="Basic residues" evidence="1">
    <location>
        <begin position="136"/>
        <end position="150"/>
    </location>
</feature>
<dbReference type="AlphaFoldDB" id="A0A1I7ZLI8"/>
<proteinExistence type="predicted"/>
<keyword evidence="2" id="KW-1185">Reference proteome</keyword>
<protein>
    <submittedName>
        <fullName evidence="3">BLVR domain-containing protein</fullName>
    </submittedName>
</protein>
<dbReference type="Proteomes" id="UP000095287">
    <property type="component" value="Unplaced"/>
</dbReference>
<sequence length="150" mass="16520">MAKKSISAIGDLLRSGASGKKVGVSKLLTTGVSSLLTDEIQYDREAEPFLSTEVDLSKVIVLEPSTPTQKEIQKHAPKRKCINFSHRQWENRKKGAKKDTDKGEQKEKDGEAGKTKSKATAPLKEKKGPRKTVPSIKKKLLKPKKAVKEA</sequence>